<dbReference type="AlphaFoldDB" id="A0A1S0TGT0"/>
<proteinExistence type="predicted"/>
<feature type="non-terminal residue" evidence="3">
    <location>
        <position position="92"/>
    </location>
</feature>
<feature type="compositionally biased region" description="Polar residues" evidence="2">
    <location>
        <begin position="10"/>
        <end position="22"/>
    </location>
</feature>
<organism evidence="3">
    <name type="scientific">Loa loa</name>
    <name type="common">Eye worm</name>
    <name type="synonym">Filaria loa</name>
    <dbReference type="NCBI Taxonomy" id="7209"/>
    <lineage>
        <taxon>Eukaryota</taxon>
        <taxon>Metazoa</taxon>
        <taxon>Ecdysozoa</taxon>
        <taxon>Nematoda</taxon>
        <taxon>Chromadorea</taxon>
        <taxon>Rhabditida</taxon>
        <taxon>Spirurina</taxon>
        <taxon>Spiruromorpha</taxon>
        <taxon>Filarioidea</taxon>
        <taxon>Onchocercidae</taxon>
        <taxon>Loa</taxon>
    </lineage>
</organism>
<dbReference type="CTD" id="9952442"/>
<evidence type="ECO:0000256" key="2">
    <source>
        <dbReference type="SAM" id="MobiDB-lite"/>
    </source>
</evidence>
<feature type="coiled-coil region" evidence="1">
    <location>
        <begin position="32"/>
        <end position="77"/>
    </location>
</feature>
<sequence>LNGKQMDFTGFTNTDRSDSNGLKQKITDAEEIQKLSLALEMEKERNKAMESALKNENSDLSNNYQKLLQQYKFLETELGKERIAEQNAKNRT</sequence>
<accession>A0A1S0TGT0</accession>
<protein>
    <submittedName>
        <fullName evidence="3">Uncharacterized protein</fullName>
    </submittedName>
</protein>
<reference evidence="3" key="1">
    <citation type="submission" date="2012-04" db="EMBL/GenBank/DDBJ databases">
        <title>The Genome Sequence of Loa loa.</title>
        <authorList>
            <consortium name="The Broad Institute Genome Sequencing Platform"/>
            <consortium name="Broad Institute Genome Sequencing Center for Infectious Disease"/>
            <person name="Nutman T.B."/>
            <person name="Fink D.L."/>
            <person name="Russ C."/>
            <person name="Young S."/>
            <person name="Zeng Q."/>
            <person name="Gargeya S."/>
            <person name="Alvarado L."/>
            <person name="Berlin A."/>
            <person name="Chapman S.B."/>
            <person name="Chen Z."/>
            <person name="Freedman E."/>
            <person name="Gellesch M."/>
            <person name="Goldberg J."/>
            <person name="Griggs A."/>
            <person name="Gujja S."/>
            <person name="Heilman E.R."/>
            <person name="Heiman D."/>
            <person name="Howarth C."/>
            <person name="Mehta T."/>
            <person name="Neiman D."/>
            <person name="Pearson M."/>
            <person name="Roberts A."/>
            <person name="Saif S."/>
            <person name="Shea T."/>
            <person name="Shenoy N."/>
            <person name="Sisk P."/>
            <person name="Stolte C."/>
            <person name="Sykes S."/>
            <person name="White J."/>
            <person name="Yandava C."/>
            <person name="Haas B."/>
            <person name="Henn M.R."/>
            <person name="Nusbaum C."/>
            <person name="Birren B."/>
        </authorList>
    </citation>
    <scope>NUCLEOTIDE SEQUENCE [LARGE SCALE GENOMIC DNA]</scope>
</reference>
<dbReference type="InParanoid" id="A0A1S0TGT0"/>
<dbReference type="GeneID" id="9952442"/>
<feature type="non-terminal residue" evidence="3">
    <location>
        <position position="1"/>
    </location>
</feature>
<dbReference type="RefSeq" id="XP_003150498.2">
    <property type="nucleotide sequence ID" value="XM_003150450.2"/>
</dbReference>
<keyword evidence="1" id="KW-0175">Coiled coil</keyword>
<dbReference type="EMBL" id="JH713470">
    <property type="protein sequence ID" value="EFO13571.2"/>
    <property type="molecule type" value="Genomic_DNA"/>
</dbReference>
<feature type="region of interest" description="Disordered" evidence="2">
    <location>
        <begin position="1"/>
        <end position="22"/>
    </location>
</feature>
<gene>
    <name evidence="3" type="ORF">LOAG_14958</name>
</gene>
<dbReference type="KEGG" id="loa:LOAG_14958"/>
<evidence type="ECO:0000313" key="3">
    <source>
        <dbReference type="EMBL" id="EFO13571.2"/>
    </source>
</evidence>
<evidence type="ECO:0000256" key="1">
    <source>
        <dbReference type="SAM" id="Coils"/>
    </source>
</evidence>
<name>A0A1S0TGT0_LOALO</name>